<sequence>GASMYITSFPCLICMRAIVAAGIKKVIYMNDFYKPHHMDLFTKNRVKVKQIAEDKVRRKRNG</sequence>
<dbReference type="GO" id="GO:0004132">
    <property type="term" value="F:dCMP deaminase activity"/>
    <property type="evidence" value="ECO:0007669"/>
    <property type="project" value="TreeGrafter"/>
</dbReference>
<dbReference type="InterPro" id="IPR015517">
    <property type="entry name" value="dCMP_deaminase-rel"/>
</dbReference>
<dbReference type="GO" id="GO:0002100">
    <property type="term" value="P:tRNA wobble adenosine to inosine editing"/>
    <property type="evidence" value="ECO:0007669"/>
    <property type="project" value="InterPro"/>
</dbReference>
<proteinExistence type="predicted"/>
<evidence type="ECO:0000313" key="4">
    <source>
        <dbReference type="Proteomes" id="UP000033999"/>
    </source>
</evidence>
<dbReference type="GO" id="GO:0008251">
    <property type="term" value="F:tRNA-specific adenosine deaminase activity"/>
    <property type="evidence" value="ECO:0007669"/>
    <property type="project" value="InterPro"/>
</dbReference>
<feature type="domain" description="MafB19-like deaminase" evidence="2">
    <location>
        <begin position="2"/>
        <end position="57"/>
    </location>
</feature>
<gene>
    <name evidence="3" type="ORF">UX10_C0028G0001</name>
</gene>
<name>A0A0G1PME5_9BACT</name>
<dbReference type="PANTHER" id="PTHR11086:SF18">
    <property type="entry name" value="DEOXYCYTIDYLATE DEAMINASE"/>
    <property type="match status" value="1"/>
</dbReference>
<accession>A0A0G1PME5</accession>
<dbReference type="SUPFAM" id="SSF53927">
    <property type="entry name" value="Cytidine deaminase-like"/>
    <property type="match status" value="1"/>
</dbReference>
<dbReference type="GO" id="GO:0005737">
    <property type="term" value="C:cytoplasm"/>
    <property type="evidence" value="ECO:0007669"/>
    <property type="project" value="TreeGrafter"/>
</dbReference>
<dbReference type="EMBL" id="LCKX01000028">
    <property type="protein sequence ID" value="KKU06573.1"/>
    <property type="molecule type" value="Genomic_DNA"/>
</dbReference>
<dbReference type="Gene3D" id="3.40.140.10">
    <property type="entry name" value="Cytidine Deaminase, domain 2"/>
    <property type="match status" value="1"/>
</dbReference>
<feature type="non-terminal residue" evidence="3">
    <location>
        <position position="1"/>
    </location>
</feature>
<protein>
    <submittedName>
        <fullName evidence="3">ComE operon protein 2</fullName>
    </submittedName>
</protein>
<dbReference type="Proteomes" id="UP000033999">
    <property type="component" value="Unassembled WGS sequence"/>
</dbReference>
<evidence type="ECO:0000256" key="1">
    <source>
        <dbReference type="ARBA" id="ARBA00022801"/>
    </source>
</evidence>
<dbReference type="AlphaFoldDB" id="A0A0G1PME5"/>
<comment type="caution">
    <text evidence="3">The sequence shown here is derived from an EMBL/GenBank/DDBJ whole genome shotgun (WGS) entry which is preliminary data.</text>
</comment>
<organism evidence="3 4">
    <name type="scientific">Candidatus Magasanikbacteria bacterium GW2011_GWA2_45_39</name>
    <dbReference type="NCBI Taxonomy" id="1619041"/>
    <lineage>
        <taxon>Bacteria</taxon>
        <taxon>Candidatus Magasanikiibacteriota</taxon>
    </lineage>
</organism>
<dbReference type="InterPro" id="IPR016193">
    <property type="entry name" value="Cytidine_deaminase-like"/>
</dbReference>
<keyword evidence="1" id="KW-0378">Hydrolase</keyword>
<dbReference type="PANTHER" id="PTHR11086">
    <property type="entry name" value="DEOXYCYTIDYLATE DEAMINASE-RELATED"/>
    <property type="match status" value="1"/>
</dbReference>
<evidence type="ECO:0000259" key="2">
    <source>
        <dbReference type="Pfam" id="PF14437"/>
    </source>
</evidence>
<dbReference type="InterPro" id="IPR058535">
    <property type="entry name" value="MafB19-deam"/>
</dbReference>
<reference evidence="3 4" key="1">
    <citation type="journal article" date="2015" name="Nature">
        <title>rRNA introns, odd ribosomes, and small enigmatic genomes across a large radiation of phyla.</title>
        <authorList>
            <person name="Brown C.T."/>
            <person name="Hug L.A."/>
            <person name="Thomas B.C."/>
            <person name="Sharon I."/>
            <person name="Castelle C.J."/>
            <person name="Singh A."/>
            <person name="Wilkins M.J."/>
            <person name="Williams K.H."/>
            <person name="Banfield J.F."/>
        </authorList>
    </citation>
    <scope>NUCLEOTIDE SEQUENCE [LARGE SCALE GENOMIC DNA]</scope>
</reference>
<evidence type="ECO:0000313" key="3">
    <source>
        <dbReference type="EMBL" id="KKU06573.1"/>
    </source>
</evidence>
<dbReference type="Pfam" id="PF14437">
    <property type="entry name" value="MafB19-deam"/>
    <property type="match status" value="1"/>
</dbReference>